<dbReference type="Gene3D" id="3.20.80.10">
    <property type="entry name" value="Regulatory factor, effector binding domain"/>
    <property type="match status" value="1"/>
</dbReference>
<accession>A0A223NUR4</accession>
<evidence type="ECO:0008006" key="3">
    <source>
        <dbReference type="Google" id="ProtNLM"/>
    </source>
</evidence>
<proteinExistence type="predicted"/>
<dbReference type="InterPro" id="IPR011256">
    <property type="entry name" value="Reg_factor_effector_dom_sf"/>
</dbReference>
<dbReference type="SUPFAM" id="SSF55136">
    <property type="entry name" value="Probable bacterial effector-binding domain"/>
    <property type="match status" value="1"/>
</dbReference>
<sequence>MMRWAIFLILFFLVLMAFAPVTKHSVLVINANFSNVYQSLNNPQNWVKWQPDLKDHAGNTAFKNESANAQFEITGKGIKFKVKKNGLTDFDILKTRSGSGNSEYNYILIADSSTLKTDVFVMQKTNLLGYLKSFLVGDSYKGTPVNDLKVYMEDPRLYYGYEITEQIAHEKILIIKRRTILKDLVYKNNQAFLKSLDSIAKKNGAVVTDAMQLQYISAVGDSVTMIMGLPVNKKISTKGDAENMGMPGGKVLVGHFKGKYSDRKKLYRAMQLYLADHFMHTQTLPLEKFTHNKLPVNDDDKVDMQLVVPYL</sequence>
<evidence type="ECO:0000313" key="1">
    <source>
        <dbReference type="EMBL" id="ASU33368.1"/>
    </source>
</evidence>
<dbReference type="KEGG" id="muc:MuYL_1470"/>
<organism evidence="1 2">
    <name type="scientific">Mucilaginibacter xinganensis</name>
    <dbReference type="NCBI Taxonomy" id="1234841"/>
    <lineage>
        <taxon>Bacteria</taxon>
        <taxon>Pseudomonadati</taxon>
        <taxon>Bacteroidota</taxon>
        <taxon>Sphingobacteriia</taxon>
        <taxon>Sphingobacteriales</taxon>
        <taxon>Sphingobacteriaceae</taxon>
        <taxon>Mucilaginibacter</taxon>
    </lineage>
</organism>
<gene>
    <name evidence="1" type="ORF">MuYL_1470</name>
</gene>
<dbReference type="Proteomes" id="UP000215002">
    <property type="component" value="Chromosome"/>
</dbReference>
<name>A0A223NUR4_9SPHI</name>
<evidence type="ECO:0000313" key="2">
    <source>
        <dbReference type="Proteomes" id="UP000215002"/>
    </source>
</evidence>
<dbReference type="EMBL" id="CP022743">
    <property type="protein sequence ID" value="ASU33368.1"/>
    <property type="molecule type" value="Genomic_DNA"/>
</dbReference>
<reference evidence="1 2" key="1">
    <citation type="submission" date="2017-08" db="EMBL/GenBank/DDBJ databases">
        <title>Complete genome sequence of Mucilaginibacter sp. strain BJC16-A31.</title>
        <authorList>
            <consortium name="Henan University of Science and Technology"/>
            <person name="You X."/>
        </authorList>
    </citation>
    <scope>NUCLEOTIDE SEQUENCE [LARGE SCALE GENOMIC DNA]</scope>
    <source>
        <strain evidence="1 2">BJC16-A31</strain>
    </source>
</reference>
<protein>
    <recommendedName>
        <fullName evidence="3">Bacterial transcription activator effector binding domain-containing protein</fullName>
    </recommendedName>
</protein>
<dbReference type="AlphaFoldDB" id="A0A223NUR4"/>
<keyword evidence="2" id="KW-1185">Reference proteome</keyword>